<reference evidence="2" key="1">
    <citation type="submission" date="2013-05" db="EMBL/GenBank/DDBJ databases">
        <authorList>
            <person name="Wang T."/>
            <person name="Qin Z.J."/>
        </authorList>
    </citation>
    <scope>NUCLEOTIDE SEQUENCE</scope>
</reference>
<dbReference type="EMBL" id="KF056863">
    <property type="protein sequence ID" value="AGW83472.1"/>
    <property type="molecule type" value="Genomic_DNA"/>
</dbReference>
<proteinExistence type="predicted"/>
<keyword evidence="1" id="KW-0812">Transmembrane</keyword>
<feature type="transmembrane region" description="Helical" evidence="1">
    <location>
        <begin position="46"/>
        <end position="67"/>
    </location>
</feature>
<evidence type="ECO:0000313" key="2">
    <source>
        <dbReference type="EMBL" id="AGW83472.1"/>
    </source>
</evidence>
<dbReference type="AlphaFoldDB" id="U3Q629"/>
<keyword evidence="1" id="KW-1133">Transmembrane helix</keyword>
<gene>
    <name evidence="2" type="ORF">wt8.10</name>
</gene>
<organism evidence="2">
    <name type="scientific">uncultured bacterium WT8</name>
    <dbReference type="NCBI Taxonomy" id="1393214"/>
    <lineage>
        <taxon>Bacteria</taxon>
        <taxon>environmental samples</taxon>
    </lineage>
</organism>
<protein>
    <submittedName>
        <fullName evidence="2">Wt8.10</fullName>
    </submittedName>
</protein>
<sequence length="86" mass="8769">MQRSTSLFLFSAGALALTIVCAVFSFEAGLLADEAAVPGSVSAPVLGAGIAALGAAVFLVVRGLAFYATERVEDRRAVHASWTSAP</sequence>
<evidence type="ECO:0000256" key="1">
    <source>
        <dbReference type="SAM" id="Phobius"/>
    </source>
</evidence>
<name>U3Q629_9BACT</name>
<accession>U3Q629</accession>
<keyword evidence="1" id="KW-0472">Membrane</keyword>